<dbReference type="RefSeq" id="WP_199385024.1">
    <property type="nucleotide sequence ID" value="NZ_JAEMHM010000012.1"/>
</dbReference>
<comment type="function">
    <text evidence="14">Converts heme B (protoheme IX) to heme O by substitution of the vinyl group on carbon 2 of heme B porphyrin ring with a hydroxyethyl farnesyl side group.</text>
</comment>
<dbReference type="InterPro" id="IPR006369">
    <property type="entry name" value="Protohaem_IX_farnesylTrfase"/>
</dbReference>
<dbReference type="GO" id="GO:0005886">
    <property type="term" value="C:plasma membrane"/>
    <property type="evidence" value="ECO:0007669"/>
    <property type="project" value="UniProtKB-SubCell"/>
</dbReference>
<sequence length="273" mass="29204">MIATLSRLFRARLALMNGIAALAGVVLHPRPGEAVLAALVFAGVALMAAGASALNQYRERDLDRLMLRTRSRPLPTGELGPGEVAVLGCGFAGGGFVLLLIAGGTLPAFLALAVLLWYLLVYTPLKRRTPFALAVGALCGALAPVIGWSAAGGSPVDFPPVHLAVLLYLWQVPHFWLLQRRHADDYRRAGFPLFDPASRGVNPLPFFLLWMLALICTALMLPAFGLVRHGAALCCAGLCAPLAVALFRRMEPALFAYLNLFPLLLTVALFVGR</sequence>
<keyword evidence="16" id="KW-1185">Reference proteome</keyword>
<dbReference type="EMBL" id="JAEMHM010000012">
    <property type="protein sequence ID" value="MBJ6726137.1"/>
    <property type="molecule type" value="Genomic_DNA"/>
</dbReference>
<evidence type="ECO:0000256" key="9">
    <source>
        <dbReference type="ARBA" id="ARBA00023136"/>
    </source>
</evidence>
<dbReference type="PROSITE" id="PS00943">
    <property type="entry name" value="UBIA"/>
    <property type="match status" value="1"/>
</dbReference>
<keyword evidence="9 14" id="KW-0472">Membrane</keyword>
<feature type="transmembrane region" description="Helical" evidence="14">
    <location>
        <begin position="132"/>
        <end position="152"/>
    </location>
</feature>
<comment type="similarity">
    <text evidence="14">Belongs to the UbiA prenyltransferase family. Protoheme IX farnesyltransferase subfamily.</text>
</comment>
<feature type="transmembrane region" description="Helical" evidence="14">
    <location>
        <begin position="204"/>
        <end position="224"/>
    </location>
</feature>
<evidence type="ECO:0000256" key="11">
    <source>
        <dbReference type="ARBA" id="ARBA00040810"/>
    </source>
</evidence>
<feature type="transmembrane region" description="Helical" evidence="14">
    <location>
        <begin position="78"/>
        <end position="102"/>
    </location>
</feature>
<comment type="miscellaneous">
    <text evidence="14">Carbon 2 of the heme B porphyrin ring is defined according to the Fischer nomenclature.</text>
</comment>
<accession>A0A8J7J0L7</accession>
<evidence type="ECO:0000256" key="8">
    <source>
        <dbReference type="ARBA" id="ARBA00023133"/>
    </source>
</evidence>
<dbReference type="InterPro" id="IPR000537">
    <property type="entry name" value="UbiA_prenyltransferase"/>
</dbReference>
<dbReference type="InterPro" id="IPR030470">
    <property type="entry name" value="UbiA_prenylTrfase_CS"/>
</dbReference>
<dbReference type="Gene3D" id="1.10.357.140">
    <property type="entry name" value="UbiA prenyltransferase"/>
    <property type="match status" value="1"/>
</dbReference>
<dbReference type="PANTHER" id="PTHR43448">
    <property type="entry name" value="PROTOHEME IX FARNESYLTRANSFERASE, MITOCHONDRIAL"/>
    <property type="match status" value="1"/>
</dbReference>
<evidence type="ECO:0000256" key="1">
    <source>
        <dbReference type="ARBA" id="ARBA00004651"/>
    </source>
</evidence>
<evidence type="ECO:0000256" key="3">
    <source>
        <dbReference type="ARBA" id="ARBA00012292"/>
    </source>
</evidence>
<evidence type="ECO:0000256" key="13">
    <source>
        <dbReference type="ARBA" id="ARBA00047690"/>
    </source>
</evidence>
<protein>
    <recommendedName>
        <fullName evidence="11 14">Protoheme IX farnesyltransferase</fullName>
        <ecNumber evidence="3 14">2.5.1.141</ecNumber>
    </recommendedName>
    <alternativeName>
        <fullName evidence="12 14">Heme B farnesyltransferase</fullName>
    </alternativeName>
    <alternativeName>
        <fullName evidence="10 14">Heme O synthase</fullName>
    </alternativeName>
</protein>
<evidence type="ECO:0000256" key="2">
    <source>
        <dbReference type="ARBA" id="ARBA00004919"/>
    </source>
</evidence>
<comment type="caution">
    <text evidence="15">The sequence shown here is derived from an EMBL/GenBank/DDBJ whole genome shotgun (WGS) entry which is preliminary data.</text>
</comment>
<comment type="subcellular location">
    <subcellularLocation>
        <location evidence="1 14">Cell membrane</location>
        <topology evidence="1 14">Multi-pass membrane protein</topology>
    </subcellularLocation>
</comment>
<dbReference type="Pfam" id="PF01040">
    <property type="entry name" value="UbiA"/>
    <property type="match status" value="1"/>
</dbReference>
<feature type="transmembrane region" description="Helical" evidence="14">
    <location>
        <begin position="254"/>
        <end position="272"/>
    </location>
</feature>
<keyword evidence="7 14" id="KW-1133">Transmembrane helix</keyword>
<dbReference type="Proteomes" id="UP000636888">
    <property type="component" value="Unassembled WGS sequence"/>
</dbReference>
<dbReference type="UniPathway" id="UPA00834">
    <property type="reaction ID" value="UER00712"/>
</dbReference>
<dbReference type="GO" id="GO:0008495">
    <property type="term" value="F:protoheme IX farnesyltransferase activity"/>
    <property type="evidence" value="ECO:0007669"/>
    <property type="project" value="UniProtKB-UniRule"/>
</dbReference>
<dbReference type="EC" id="2.5.1.141" evidence="3 14"/>
<dbReference type="CDD" id="cd13957">
    <property type="entry name" value="PT_UbiA_Cox10"/>
    <property type="match status" value="1"/>
</dbReference>
<dbReference type="AlphaFoldDB" id="A0A8J7J0L7"/>
<evidence type="ECO:0000256" key="12">
    <source>
        <dbReference type="ARBA" id="ARBA00042475"/>
    </source>
</evidence>
<comment type="catalytic activity">
    <reaction evidence="13 14">
        <text>heme b + (2E,6E)-farnesyl diphosphate + H2O = Fe(II)-heme o + diphosphate</text>
        <dbReference type="Rhea" id="RHEA:28070"/>
        <dbReference type="ChEBI" id="CHEBI:15377"/>
        <dbReference type="ChEBI" id="CHEBI:33019"/>
        <dbReference type="ChEBI" id="CHEBI:60344"/>
        <dbReference type="ChEBI" id="CHEBI:60530"/>
        <dbReference type="ChEBI" id="CHEBI:175763"/>
        <dbReference type="EC" id="2.5.1.141"/>
    </reaction>
</comment>
<feature type="transmembrane region" description="Helical" evidence="14">
    <location>
        <begin position="108"/>
        <end position="125"/>
    </location>
</feature>
<comment type="pathway">
    <text evidence="2 14">Porphyrin-containing compound metabolism; heme O biosynthesis; heme O from protoheme: step 1/1.</text>
</comment>
<proteinExistence type="inferred from homology"/>
<keyword evidence="5 14" id="KW-0808">Transferase</keyword>
<dbReference type="GO" id="GO:0048034">
    <property type="term" value="P:heme O biosynthetic process"/>
    <property type="evidence" value="ECO:0007669"/>
    <property type="project" value="UniProtKB-UniRule"/>
</dbReference>
<evidence type="ECO:0000313" key="15">
    <source>
        <dbReference type="EMBL" id="MBJ6726137.1"/>
    </source>
</evidence>
<feature type="transmembrane region" description="Helical" evidence="14">
    <location>
        <begin position="12"/>
        <end position="29"/>
    </location>
</feature>
<evidence type="ECO:0000256" key="7">
    <source>
        <dbReference type="ARBA" id="ARBA00022989"/>
    </source>
</evidence>
<name>A0A8J7J0L7_9BACT</name>
<dbReference type="InterPro" id="IPR044878">
    <property type="entry name" value="UbiA_sf"/>
</dbReference>
<gene>
    <name evidence="14" type="primary">ctaB</name>
    <name evidence="15" type="ORF">JFN93_15585</name>
</gene>
<reference evidence="15" key="1">
    <citation type="submission" date="2020-12" db="EMBL/GenBank/DDBJ databases">
        <title>Geomonas sp. Red875, isolated from river sediment.</title>
        <authorList>
            <person name="Xu Z."/>
            <person name="Zhang Z."/>
            <person name="Masuda Y."/>
            <person name="Itoh H."/>
            <person name="Senoo K."/>
        </authorList>
    </citation>
    <scope>NUCLEOTIDE SEQUENCE</scope>
    <source>
        <strain evidence="15">Red875</strain>
    </source>
</reference>
<organism evidence="15 16">
    <name type="scientific">Geomesophilobacter sediminis</name>
    <dbReference type="NCBI Taxonomy" id="2798584"/>
    <lineage>
        <taxon>Bacteria</taxon>
        <taxon>Pseudomonadati</taxon>
        <taxon>Thermodesulfobacteriota</taxon>
        <taxon>Desulfuromonadia</taxon>
        <taxon>Geobacterales</taxon>
        <taxon>Geobacteraceae</taxon>
        <taxon>Geomesophilobacter</taxon>
    </lineage>
</organism>
<feature type="transmembrane region" description="Helical" evidence="14">
    <location>
        <begin position="158"/>
        <end position="178"/>
    </location>
</feature>
<keyword evidence="4 14" id="KW-1003">Cell membrane</keyword>
<keyword evidence="8 14" id="KW-0350">Heme biosynthesis</keyword>
<feature type="transmembrane region" description="Helical" evidence="14">
    <location>
        <begin position="35"/>
        <end position="57"/>
    </location>
</feature>
<evidence type="ECO:0000313" key="16">
    <source>
        <dbReference type="Proteomes" id="UP000636888"/>
    </source>
</evidence>
<dbReference type="PANTHER" id="PTHR43448:SF7">
    <property type="entry name" value="4-HYDROXYBENZOATE SOLANESYLTRANSFERASE"/>
    <property type="match status" value="1"/>
</dbReference>
<evidence type="ECO:0000256" key="14">
    <source>
        <dbReference type="HAMAP-Rule" id="MF_00154"/>
    </source>
</evidence>
<feature type="transmembrane region" description="Helical" evidence="14">
    <location>
        <begin position="230"/>
        <end position="247"/>
    </location>
</feature>
<keyword evidence="6 14" id="KW-0812">Transmembrane</keyword>
<evidence type="ECO:0000256" key="6">
    <source>
        <dbReference type="ARBA" id="ARBA00022692"/>
    </source>
</evidence>
<evidence type="ECO:0000256" key="4">
    <source>
        <dbReference type="ARBA" id="ARBA00022475"/>
    </source>
</evidence>
<dbReference type="HAMAP" id="MF_00154">
    <property type="entry name" value="CyoE_CtaB"/>
    <property type="match status" value="1"/>
</dbReference>
<evidence type="ECO:0000256" key="5">
    <source>
        <dbReference type="ARBA" id="ARBA00022679"/>
    </source>
</evidence>
<evidence type="ECO:0000256" key="10">
    <source>
        <dbReference type="ARBA" id="ARBA00030253"/>
    </source>
</evidence>